<dbReference type="GO" id="GO:0003954">
    <property type="term" value="F:NADH dehydrogenase activity"/>
    <property type="evidence" value="ECO:0007669"/>
    <property type="project" value="TreeGrafter"/>
</dbReference>
<evidence type="ECO:0000256" key="15">
    <source>
        <dbReference type="ARBA" id="ARBA00023136"/>
    </source>
</evidence>
<dbReference type="PRINTS" id="PR01437">
    <property type="entry name" value="NUOXDRDTASE4"/>
</dbReference>
<evidence type="ECO:0000256" key="2">
    <source>
        <dbReference type="ARBA" id="ARBA00004225"/>
    </source>
</evidence>
<gene>
    <name evidence="19" type="primary">ND4</name>
</gene>
<evidence type="ECO:0000313" key="19">
    <source>
        <dbReference type="EMBL" id="QIV21181.1"/>
    </source>
</evidence>
<dbReference type="EC" id="7.1.1.2" evidence="4 17"/>
<evidence type="ECO:0000256" key="5">
    <source>
        <dbReference type="ARBA" id="ARBA00021006"/>
    </source>
</evidence>
<evidence type="ECO:0000256" key="10">
    <source>
        <dbReference type="ARBA" id="ARBA00022982"/>
    </source>
</evidence>
<evidence type="ECO:0000259" key="18">
    <source>
        <dbReference type="Pfam" id="PF00361"/>
    </source>
</evidence>
<reference evidence="19" key="1">
    <citation type="submission" date="2020-01" db="EMBL/GenBank/DDBJ databases">
        <title>The mitochondrial genome of Trichopria drosophilae (Hymenoptera Diapriidae).</title>
        <authorList>
            <person name="Zhang X."/>
            <person name="Zhu J."/>
            <person name="Pan Z."/>
        </authorList>
    </citation>
    <scope>NUCLEOTIDE SEQUENCE</scope>
</reference>
<feature type="transmembrane region" description="Helical" evidence="17">
    <location>
        <begin position="86"/>
        <end position="103"/>
    </location>
</feature>
<feature type="transmembrane region" description="Helical" evidence="17">
    <location>
        <begin position="219"/>
        <end position="239"/>
    </location>
</feature>
<feature type="domain" description="NADH:quinone oxidoreductase/Mrp antiporter transmembrane" evidence="18">
    <location>
        <begin position="105"/>
        <end position="387"/>
    </location>
</feature>
<feature type="transmembrane region" description="Helical" evidence="17">
    <location>
        <begin position="6"/>
        <end position="21"/>
    </location>
</feature>
<dbReference type="GO" id="GO:0015990">
    <property type="term" value="P:electron transport coupled proton transport"/>
    <property type="evidence" value="ECO:0007669"/>
    <property type="project" value="TreeGrafter"/>
</dbReference>
<evidence type="ECO:0000256" key="14">
    <source>
        <dbReference type="ARBA" id="ARBA00023128"/>
    </source>
</evidence>
<feature type="transmembrane region" description="Helical" evidence="17">
    <location>
        <begin position="28"/>
        <end position="48"/>
    </location>
</feature>
<protein>
    <recommendedName>
        <fullName evidence="5 17">NADH-ubiquinone oxidoreductase chain 4</fullName>
        <ecNumber evidence="4 17">7.1.1.2</ecNumber>
    </recommendedName>
</protein>
<keyword evidence="14 17" id="KW-0496">Mitochondrion</keyword>
<dbReference type="Pfam" id="PF00361">
    <property type="entry name" value="Proton_antipo_M"/>
    <property type="match status" value="1"/>
</dbReference>
<keyword evidence="9" id="KW-1278">Translocase</keyword>
<dbReference type="EMBL" id="MN966974">
    <property type="protein sequence ID" value="QIV21181.1"/>
    <property type="molecule type" value="Genomic_DNA"/>
</dbReference>
<dbReference type="InterPro" id="IPR003918">
    <property type="entry name" value="NADH_UbQ_OxRdtase"/>
</dbReference>
<geneLocation type="mitochondrion" evidence="19"/>
<feature type="transmembrane region" description="Helical" evidence="17">
    <location>
        <begin position="347"/>
        <end position="367"/>
    </location>
</feature>
<feature type="transmembrane region" description="Helical" evidence="17">
    <location>
        <begin position="60"/>
        <end position="79"/>
    </location>
</feature>
<evidence type="ECO:0000256" key="4">
    <source>
        <dbReference type="ARBA" id="ARBA00012944"/>
    </source>
</evidence>
<organism evidence="19">
    <name type="scientific">Trichopria drosophilae</name>
    <dbReference type="NCBI Taxonomy" id="1507179"/>
    <lineage>
        <taxon>Eukaryota</taxon>
        <taxon>Metazoa</taxon>
        <taxon>Ecdysozoa</taxon>
        <taxon>Arthropoda</taxon>
        <taxon>Hexapoda</taxon>
        <taxon>Insecta</taxon>
        <taxon>Pterygota</taxon>
        <taxon>Neoptera</taxon>
        <taxon>Endopterygota</taxon>
        <taxon>Hymenoptera</taxon>
        <taxon>Apocrita</taxon>
        <taxon>Proctotrupomorpha</taxon>
        <taxon>Diaprioidea</taxon>
        <taxon>Diapriidae</taxon>
        <taxon>Diapriinae</taxon>
        <taxon>Trichopria</taxon>
    </lineage>
</organism>
<keyword evidence="8 17" id="KW-0812">Transmembrane</keyword>
<comment type="similarity">
    <text evidence="3 17">Belongs to the complex I subunit 4 family.</text>
</comment>
<keyword evidence="7 17" id="KW-0679">Respiratory chain</keyword>
<accession>A0A6M3HRZ0</accession>
<sequence length="444" mass="53643">MMSMIFMMLFFILMNLFNYYYKMKFIQNLMFFMIFLFLIKFNLNNFYWMNMYYFISMDMYSYMLNLLILMILSLMFLSTNKIFNKNFFNLNLILLMFFLFMSFSSMNYFYFYLFFECSMIPTFLLIMCWGYQPERIKASLYMIMYMMFASLPKLLMIFFLMKYFFSMNYLIMLNKYLMMNFNNFMIYLLMQLIYLIKLPIFYFHLWLPKAHVEAPISGSMILASIMLKLGSYGIIRSNLMMLNLSNYYNKYLMILMMFSSLILSMICLIQNDLKMLVAYSSIIHMSMMLMSLLTLSNLGYKGGYLMMLGHGLCSPGMFCLVNFNYLRLKSRSFLINKGMIMMMPNMSMWWFFLCISNMSAPPSINLLSEMLMSISLIKWNLLIMLNLMMIMFLSSIYSMYLYSKTQHGNFKNFKNYNNYMNEYILIMLHWIPLNFLIMNSNMLI</sequence>
<feature type="transmembrane region" description="Helical" evidence="17">
    <location>
        <begin position="251"/>
        <end position="269"/>
    </location>
</feature>
<keyword evidence="11 17" id="KW-1133">Transmembrane helix</keyword>
<feature type="transmembrane region" description="Helical" evidence="17">
    <location>
        <begin position="185"/>
        <end position="207"/>
    </location>
</feature>
<name>A0A6M3HRZ0_9HYME</name>
<evidence type="ECO:0000256" key="1">
    <source>
        <dbReference type="ARBA" id="ARBA00003257"/>
    </source>
</evidence>
<dbReference type="GO" id="GO:0042773">
    <property type="term" value="P:ATP synthesis coupled electron transport"/>
    <property type="evidence" value="ECO:0007669"/>
    <property type="project" value="InterPro"/>
</dbReference>
<evidence type="ECO:0000256" key="6">
    <source>
        <dbReference type="ARBA" id="ARBA00022448"/>
    </source>
</evidence>
<keyword evidence="15 17" id="KW-0472">Membrane</keyword>
<feature type="transmembrane region" description="Helical" evidence="17">
    <location>
        <begin position="379"/>
        <end position="402"/>
    </location>
</feature>
<dbReference type="GO" id="GO:0031966">
    <property type="term" value="C:mitochondrial membrane"/>
    <property type="evidence" value="ECO:0007669"/>
    <property type="project" value="UniProtKB-SubCell"/>
</dbReference>
<evidence type="ECO:0000256" key="13">
    <source>
        <dbReference type="ARBA" id="ARBA00023075"/>
    </source>
</evidence>
<evidence type="ECO:0000256" key="11">
    <source>
        <dbReference type="ARBA" id="ARBA00022989"/>
    </source>
</evidence>
<dbReference type="PANTHER" id="PTHR43507:SF20">
    <property type="entry name" value="NADH-UBIQUINONE OXIDOREDUCTASE CHAIN 4"/>
    <property type="match status" value="1"/>
</dbReference>
<comment type="function">
    <text evidence="1">Core subunit of the mitochondrial membrane respiratory chain NADH dehydrogenase (Complex I) that is believed to belong to the minimal assembly required for catalysis. Complex I functions in the transfer of electrons from NADH to the respiratory chain. The immediate electron acceptor for the enzyme is believed to be ubiquinone.</text>
</comment>
<feature type="transmembrane region" description="Helical" evidence="17">
    <location>
        <begin position="109"/>
        <end position="131"/>
    </location>
</feature>
<evidence type="ECO:0000256" key="8">
    <source>
        <dbReference type="ARBA" id="ARBA00022692"/>
    </source>
</evidence>
<evidence type="ECO:0000256" key="9">
    <source>
        <dbReference type="ARBA" id="ARBA00022967"/>
    </source>
</evidence>
<comment type="function">
    <text evidence="17">Core subunit of the mitochondrial membrane respiratory chain NADH dehydrogenase (Complex I) which catalyzes electron transfer from NADH through the respiratory chain, using ubiquinone as an electron acceptor. Essential for the catalytic activity and assembly of complex I.</text>
</comment>
<dbReference type="GO" id="GO:0008137">
    <property type="term" value="F:NADH dehydrogenase (ubiquinone) activity"/>
    <property type="evidence" value="ECO:0007669"/>
    <property type="project" value="UniProtKB-UniRule"/>
</dbReference>
<keyword evidence="6 17" id="KW-0813">Transport</keyword>
<feature type="transmembrane region" description="Helical" evidence="17">
    <location>
        <begin position="423"/>
        <end position="443"/>
    </location>
</feature>
<dbReference type="RefSeq" id="YP_009827241.1">
    <property type="nucleotide sequence ID" value="NC_048491.1"/>
</dbReference>
<evidence type="ECO:0000256" key="3">
    <source>
        <dbReference type="ARBA" id="ARBA00009025"/>
    </source>
</evidence>
<evidence type="ECO:0000256" key="17">
    <source>
        <dbReference type="RuleBase" id="RU003297"/>
    </source>
</evidence>
<dbReference type="GO" id="GO:0048039">
    <property type="term" value="F:ubiquinone binding"/>
    <property type="evidence" value="ECO:0007669"/>
    <property type="project" value="TreeGrafter"/>
</dbReference>
<dbReference type="GeneID" id="55290084"/>
<evidence type="ECO:0000256" key="16">
    <source>
        <dbReference type="ARBA" id="ARBA00049551"/>
    </source>
</evidence>
<feature type="transmembrane region" description="Helical" evidence="17">
    <location>
        <begin position="276"/>
        <end position="298"/>
    </location>
</feature>
<feature type="transmembrane region" description="Helical" evidence="17">
    <location>
        <begin position="304"/>
        <end position="326"/>
    </location>
</feature>
<comment type="subcellular location">
    <subcellularLocation>
        <location evidence="2 17">Mitochondrion membrane</location>
        <topology evidence="2 17">Multi-pass membrane protein</topology>
    </subcellularLocation>
</comment>
<dbReference type="InterPro" id="IPR001750">
    <property type="entry name" value="ND/Mrp_TM"/>
</dbReference>
<proteinExistence type="inferred from homology"/>
<keyword evidence="13 17" id="KW-0830">Ubiquinone</keyword>
<comment type="catalytic activity">
    <reaction evidence="16 17">
        <text>a ubiquinone + NADH + 5 H(+)(in) = a ubiquinol + NAD(+) + 4 H(+)(out)</text>
        <dbReference type="Rhea" id="RHEA:29091"/>
        <dbReference type="Rhea" id="RHEA-COMP:9565"/>
        <dbReference type="Rhea" id="RHEA-COMP:9566"/>
        <dbReference type="ChEBI" id="CHEBI:15378"/>
        <dbReference type="ChEBI" id="CHEBI:16389"/>
        <dbReference type="ChEBI" id="CHEBI:17976"/>
        <dbReference type="ChEBI" id="CHEBI:57540"/>
        <dbReference type="ChEBI" id="CHEBI:57945"/>
        <dbReference type="EC" id="7.1.1.2"/>
    </reaction>
</comment>
<dbReference type="AlphaFoldDB" id="A0A6M3HRZ0"/>
<dbReference type="PANTHER" id="PTHR43507">
    <property type="entry name" value="NADH-UBIQUINONE OXIDOREDUCTASE CHAIN 4"/>
    <property type="match status" value="1"/>
</dbReference>
<evidence type="ECO:0000256" key="12">
    <source>
        <dbReference type="ARBA" id="ARBA00023027"/>
    </source>
</evidence>
<keyword evidence="10 17" id="KW-0249">Electron transport</keyword>
<feature type="transmembrane region" description="Helical" evidence="17">
    <location>
        <begin position="143"/>
        <end position="165"/>
    </location>
</feature>
<evidence type="ECO:0000256" key="7">
    <source>
        <dbReference type="ARBA" id="ARBA00022660"/>
    </source>
</evidence>
<dbReference type="CTD" id="4538"/>
<keyword evidence="12 17" id="KW-0520">NAD</keyword>